<comment type="caution">
    <text evidence="9">The sequence shown here is derived from an EMBL/GenBank/DDBJ whole genome shotgun (WGS) entry which is preliminary data.</text>
</comment>
<evidence type="ECO:0000313" key="9">
    <source>
        <dbReference type="EMBL" id="CAJ0599668.1"/>
    </source>
</evidence>
<comment type="similarity">
    <text evidence="2 7">Belongs to the protein sulfotransferase family.</text>
</comment>
<dbReference type="PANTHER" id="PTHR12788:SF7">
    <property type="entry name" value="PROTEIN-TYROSINE SULFOTRANSFERASE-RELATED"/>
    <property type="match status" value="1"/>
</dbReference>
<dbReference type="Proteomes" id="UP001176961">
    <property type="component" value="Unassembled WGS sequence"/>
</dbReference>
<dbReference type="EC" id="2.8.2.20" evidence="7"/>
<dbReference type="EMBL" id="CATQJL010000223">
    <property type="protein sequence ID" value="CAJ0599668.1"/>
    <property type="molecule type" value="Genomic_DNA"/>
</dbReference>
<keyword evidence="8" id="KW-1133">Transmembrane helix</keyword>
<evidence type="ECO:0000256" key="7">
    <source>
        <dbReference type="RuleBase" id="RU365018"/>
    </source>
</evidence>
<evidence type="ECO:0000256" key="1">
    <source>
        <dbReference type="ARBA" id="ARBA00003886"/>
    </source>
</evidence>
<keyword evidence="3 7" id="KW-0808">Transferase</keyword>
<feature type="transmembrane region" description="Helical" evidence="8">
    <location>
        <begin position="22"/>
        <end position="41"/>
    </location>
</feature>
<evidence type="ECO:0000256" key="8">
    <source>
        <dbReference type="SAM" id="Phobius"/>
    </source>
</evidence>
<comment type="catalytic activity">
    <reaction evidence="6 7">
        <text>L-tyrosyl-[protein] + 3'-phosphoadenylyl sulfate = O-sulfo-L-tyrosine-[protein] + adenosine 3',5'-bisphosphate + H(+)</text>
        <dbReference type="Rhea" id="RHEA:16801"/>
        <dbReference type="Rhea" id="RHEA-COMP:10136"/>
        <dbReference type="Rhea" id="RHEA-COMP:11688"/>
        <dbReference type="ChEBI" id="CHEBI:15378"/>
        <dbReference type="ChEBI" id="CHEBI:46858"/>
        <dbReference type="ChEBI" id="CHEBI:58339"/>
        <dbReference type="ChEBI" id="CHEBI:58343"/>
        <dbReference type="ChEBI" id="CHEBI:65286"/>
        <dbReference type="EC" id="2.8.2.20"/>
    </reaction>
</comment>
<dbReference type="Pfam" id="PF13469">
    <property type="entry name" value="Sulfotransfer_3"/>
    <property type="match status" value="1"/>
</dbReference>
<dbReference type="GO" id="GO:0005794">
    <property type="term" value="C:Golgi apparatus"/>
    <property type="evidence" value="ECO:0007669"/>
    <property type="project" value="UniProtKB-ARBA"/>
</dbReference>
<dbReference type="InterPro" id="IPR027417">
    <property type="entry name" value="P-loop_NTPase"/>
</dbReference>
<evidence type="ECO:0000256" key="2">
    <source>
        <dbReference type="ARBA" id="ARBA00009988"/>
    </source>
</evidence>
<keyword evidence="5" id="KW-0325">Glycoprotein</keyword>
<evidence type="ECO:0000313" key="10">
    <source>
        <dbReference type="Proteomes" id="UP001176961"/>
    </source>
</evidence>
<proteinExistence type="inferred from homology"/>
<dbReference type="PANTHER" id="PTHR12788">
    <property type="entry name" value="PROTEIN-TYROSINE SULFOTRANSFERASE 2"/>
    <property type="match status" value="1"/>
</dbReference>
<evidence type="ECO:0000256" key="3">
    <source>
        <dbReference type="ARBA" id="ARBA00022679"/>
    </source>
</evidence>
<dbReference type="InterPro" id="IPR026634">
    <property type="entry name" value="TPST-like"/>
</dbReference>
<evidence type="ECO:0000256" key="4">
    <source>
        <dbReference type="ARBA" id="ARBA00023157"/>
    </source>
</evidence>
<sequence length="368" mass="42610">MRLCKQYWPTPATRGSKVGPDMFWPLTSLILAVIAILLIAINIKERSSHYNDVLELELALQSTVSDKLRYNRRLLSSEEPIIFIGGIPRSGTTLLRVMLDSHEDIRCGEETHVIPEILEWRKKWERTDMAGYAELSGLSQQTIDDATSAFISELIAKHGSLAKRLCNKDPYTAETMVFLRRIFPKSKHILMIRDARAIIHSMLKRKVPVHGYNRSDHQQMFSTWNAHISVMLNACATVKNSCILVFYERLVQRTEEEARRILKFLDIPWSDDVLRHQEKIGKEVQLNPMEFSTSQVKERIYQKALTSWFDYFSDDVLENLNKTAPLLRRLGYDTSSNRPNYTSFASDTFYENWTASQLMFILNQTSIP</sequence>
<keyword evidence="10" id="KW-1185">Reference proteome</keyword>
<reference evidence="9" key="1">
    <citation type="submission" date="2023-07" db="EMBL/GenBank/DDBJ databases">
        <authorList>
            <consortium name="CYATHOMIX"/>
        </authorList>
    </citation>
    <scope>NUCLEOTIDE SEQUENCE</scope>
    <source>
        <strain evidence="9">N/A</strain>
    </source>
</reference>
<dbReference type="AlphaFoldDB" id="A0AA36GWM0"/>
<dbReference type="FunFam" id="3.40.50.300:FF:002853">
    <property type="entry name" value="Protein-tyrosine sulfotransferase"/>
    <property type="match status" value="1"/>
</dbReference>
<dbReference type="SUPFAM" id="SSF52540">
    <property type="entry name" value="P-loop containing nucleoside triphosphate hydrolases"/>
    <property type="match status" value="1"/>
</dbReference>
<protein>
    <recommendedName>
        <fullName evidence="7">Protein-tyrosine sulfotransferase</fullName>
        <ecNumber evidence="7">2.8.2.20</ecNumber>
    </recommendedName>
</protein>
<organism evidence="9 10">
    <name type="scientific">Cylicocyclus nassatus</name>
    <name type="common">Nematode worm</name>
    <dbReference type="NCBI Taxonomy" id="53992"/>
    <lineage>
        <taxon>Eukaryota</taxon>
        <taxon>Metazoa</taxon>
        <taxon>Ecdysozoa</taxon>
        <taxon>Nematoda</taxon>
        <taxon>Chromadorea</taxon>
        <taxon>Rhabditida</taxon>
        <taxon>Rhabditina</taxon>
        <taxon>Rhabditomorpha</taxon>
        <taxon>Strongyloidea</taxon>
        <taxon>Strongylidae</taxon>
        <taxon>Cylicocyclus</taxon>
    </lineage>
</organism>
<name>A0AA36GWM0_CYLNA</name>
<evidence type="ECO:0000256" key="5">
    <source>
        <dbReference type="ARBA" id="ARBA00023180"/>
    </source>
</evidence>
<accession>A0AA36GWM0</accession>
<gene>
    <name evidence="9" type="ORF">CYNAS_LOCUS11651</name>
</gene>
<comment type="function">
    <text evidence="1 7">Catalyzes the O-sulfation of tyrosine residues within acidic motifs of polypeptides, using 3'-phosphoadenylyl sulfate (PAPS) as cosubstrate.</text>
</comment>
<dbReference type="GO" id="GO:0008476">
    <property type="term" value="F:protein-tyrosine sulfotransferase activity"/>
    <property type="evidence" value="ECO:0007669"/>
    <property type="project" value="UniProtKB-EC"/>
</dbReference>
<keyword evidence="4" id="KW-1015">Disulfide bond</keyword>
<keyword evidence="8" id="KW-0472">Membrane</keyword>
<dbReference type="Gene3D" id="3.40.50.300">
    <property type="entry name" value="P-loop containing nucleotide triphosphate hydrolases"/>
    <property type="match status" value="1"/>
</dbReference>
<keyword evidence="8" id="KW-0812">Transmembrane</keyword>
<evidence type="ECO:0000256" key="6">
    <source>
        <dbReference type="ARBA" id="ARBA00048460"/>
    </source>
</evidence>